<dbReference type="InterPro" id="IPR029063">
    <property type="entry name" value="SAM-dependent_MTases_sf"/>
</dbReference>
<dbReference type="GO" id="GO:0032259">
    <property type="term" value="P:methylation"/>
    <property type="evidence" value="ECO:0007669"/>
    <property type="project" value="UniProtKB-KW"/>
</dbReference>
<proteinExistence type="predicted"/>
<gene>
    <name evidence="4" type="primary">egtD</name>
    <name evidence="4" type="ORF">D1114_12110</name>
</gene>
<dbReference type="Gene3D" id="3.40.50.150">
    <property type="entry name" value="Vaccinia Virus protein VP39"/>
    <property type="match status" value="1"/>
</dbReference>
<accession>A0AAX1UKU8</accession>
<dbReference type="EMBL" id="QWGP01000012">
    <property type="protein sequence ID" value="RHZ94486.1"/>
    <property type="molecule type" value="Genomic_DNA"/>
</dbReference>
<dbReference type="PANTHER" id="PTHR43397:SF1">
    <property type="entry name" value="ERGOTHIONEINE BIOSYNTHESIS PROTEIN 1"/>
    <property type="match status" value="1"/>
</dbReference>
<dbReference type="Pfam" id="PF10017">
    <property type="entry name" value="Methyltransf_33"/>
    <property type="match status" value="1"/>
</dbReference>
<evidence type="ECO:0000313" key="5">
    <source>
        <dbReference type="Proteomes" id="UP000266305"/>
    </source>
</evidence>
<comment type="caution">
    <text evidence="4">The sequence shown here is derived from an EMBL/GenBank/DDBJ whole genome shotgun (WGS) entry which is preliminary data.</text>
</comment>
<organism evidence="4 5">
    <name type="scientific">Cereibacter sphaeroides</name>
    <name type="common">Rhodobacter sphaeroides</name>
    <dbReference type="NCBI Taxonomy" id="1063"/>
    <lineage>
        <taxon>Bacteria</taxon>
        <taxon>Pseudomonadati</taxon>
        <taxon>Pseudomonadota</taxon>
        <taxon>Alphaproteobacteria</taxon>
        <taxon>Rhodobacterales</taxon>
        <taxon>Paracoccaceae</taxon>
        <taxon>Cereibacter</taxon>
    </lineage>
</organism>
<evidence type="ECO:0000256" key="2">
    <source>
        <dbReference type="ARBA" id="ARBA00022679"/>
    </source>
</evidence>
<dbReference type="InterPro" id="IPR017804">
    <property type="entry name" value="MeTrfase_EgtD-like"/>
</dbReference>
<keyword evidence="1 4" id="KW-0489">Methyltransferase</keyword>
<feature type="domain" description="Histidine-specific methyltransferase SAM-dependent" evidence="3">
    <location>
        <begin position="13"/>
        <end position="308"/>
    </location>
</feature>
<dbReference type="SUPFAM" id="SSF53335">
    <property type="entry name" value="S-adenosyl-L-methionine-dependent methyltransferases"/>
    <property type="match status" value="1"/>
</dbReference>
<dbReference type="PANTHER" id="PTHR43397">
    <property type="entry name" value="ERGOTHIONEINE BIOSYNTHESIS PROTEIN 1"/>
    <property type="match status" value="1"/>
</dbReference>
<reference evidence="4 5" key="1">
    <citation type="submission" date="2018-08" db="EMBL/GenBank/DDBJ databases">
        <title>Draft genome sequence of Rhodobacter sphaeroides FY.</title>
        <authorList>
            <person name="Rayyan A."/>
            <person name="Meyer T.E."/>
            <person name="Kyndt J.A."/>
        </authorList>
    </citation>
    <scope>NUCLEOTIDE SEQUENCE [LARGE SCALE GENOMIC DNA]</scope>
    <source>
        <strain evidence="4 5">FY</strain>
    </source>
</reference>
<evidence type="ECO:0000313" key="4">
    <source>
        <dbReference type="EMBL" id="RHZ94486.1"/>
    </source>
</evidence>
<name>A0AAX1UKU8_CERSP</name>
<evidence type="ECO:0000256" key="1">
    <source>
        <dbReference type="ARBA" id="ARBA00022603"/>
    </source>
</evidence>
<protein>
    <submittedName>
        <fullName evidence="4">L-histidine N(Alpha)-methyltransferase</fullName>
        <ecNumber evidence="4">2.1.1.44</ecNumber>
    </submittedName>
</protein>
<dbReference type="Proteomes" id="UP000266305">
    <property type="component" value="Unassembled WGS sequence"/>
</dbReference>
<dbReference type="RefSeq" id="WP_119000310.1">
    <property type="nucleotide sequence ID" value="NZ_QWGP01000012.1"/>
</dbReference>
<dbReference type="InterPro" id="IPR035094">
    <property type="entry name" value="EgtD"/>
</dbReference>
<dbReference type="EC" id="2.1.1.44" evidence="4"/>
<dbReference type="NCBIfam" id="TIGR03438">
    <property type="entry name" value="egtD_ergothio"/>
    <property type="match status" value="1"/>
</dbReference>
<evidence type="ECO:0000259" key="3">
    <source>
        <dbReference type="Pfam" id="PF10017"/>
    </source>
</evidence>
<dbReference type="InterPro" id="IPR051128">
    <property type="entry name" value="EgtD_Methyltrsf_superfamily"/>
</dbReference>
<sequence length="310" mass="34345">MDALVIRNPELLSDALRGLSQSPKRMEPKWFYDAEGSALFERITELPEYYPTRTETAILTAGADRLAAHVPEGAELVELGSGASVKTRLLLDRLTGLSAYVPVDISASFLKETARALARDYPDLPIHPVVADFTKPLRLADEGHPRVGFFPGSTLGNLDPEGARALMRGVRDWPGIRGFIVGIDLIKDEDTLVRAYDDAAGVTAAFNLNLLHRMNREIGADFDPDRFAHRAIWNAEKARIEMHLESLEDQEVQIGPRSIRFRAGETIHTENSHKFSATSFAERAAEAGWRLADFLTDARRQFGVAVLEPA</sequence>
<keyword evidence="2 4" id="KW-0808">Transferase</keyword>
<dbReference type="InterPro" id="IPR019257">
    <property type="entry name" value="MeTrfase_dom"/>
</dbReference>
<dbReference type="PIRSF" id="PIRSF018005">
    <property type="entry name" value="UCP018005"/>
    <property type="match status" value="1"/>
</dbReference>
<dbReference type="AlphaFoldDB" id="A0AAX1UKU8"/>
<dbReference type="GO" id="GO:0052706">
    <property type="term" value="F:L-histidine N(alpha)-methyltransferase activity"/>
    <property type="evidence" value="ECO:0007669"/>
    <property type="project" value="UniProtKB-EC"/>
</dbReference>